<feature type="compositionally biased region" description="Low complexity" evidence="15">
    <location>
        <begin position="816"/>
        <end position="827"/>
    </location>
</feature>
<feature type="compositionally biased region" description="Acidic residues" evidence="15">
    <location>
        <begin position="1163"/>
        <end position="1174"/>
    </location>
</feature>
<keyword evidence="10" id="KW-0238">DNA-binding</keyword>
<feature type="compositionally biased region" description="Basic and acidic residues" evidence="15">
    <location>
        <begin position="572"/>
        <end position="587"/>
    </location>
</feature>
<feature type="region of interest" description="Disordered" evidence="15">
    <location>
        <begin position="778"/>
        <end position="1101"/>
    </location>
</feature>
<keyword evidence="7 13" id="KW-0479">Metal-binding</keyword>
<dbReference type="FunFam" id="1.10.10.460:FF:000001">
    <property type="entry name" value="Ribonuclease"/>
    <property type="match status" value="1"/>
</dbReference>
<evidence type="ECO:0000256" key="2">
    <source>
        <dbReference type="ARBA" id="ARBA00001946"/>
    </source>
</evidence>
<dbReference type="FunFam" id="2.60.120.10:FF:000033">
    <property type="entry name" value="Centromere protein C 1"/>
    <property type="match status" value="1"/>
</dbReference>
<protein>
    <recommendedName>
        <fullName evidence="14">Ribonuclease</fullName>
        <ecNumber evidence="14">3.1.26.4</ecNumber>
    </recommendedName>
</protein>
<evidence type="ECO:0000256" key="1">
    <source>
        <dbReference type="ARBA" id="ARBA00000077"/>
    </source>
</evidence>
<dbReference type="GO" id="GO:0006298">
    <property type="term" value="P:mismatch repair"/>
    <property type="evidence" value="ECO:0007669"/>
    <property type="project" value="TreeGrafter"/>
</dbReference>
<keyword evidence="18" id="KW-1185">Reference proteome</keyword>
<feature type="compositionally biased region" description="Basic residues" evidence="15">
    <location>
        <begin position="1146"/>
        <end position="1157"/>
    </location>
</feature>
<dbReference type="InterPro" id="IPR012337">
    <property type="entry name" value="RNaseH-like_sf"/>
</dbReference>
<feature type="compositionally biased region" description="Polar residues" evidence="15">
    <location>
        <begin position="835"/>
        <end position="846"/>
    </location>
</feature>
<comment type="function">
    <text evidence="12">Component of the kinetochore, a multiprotein complex that assembles on centromeric DNA and attaches chromosomes to spindle microtubules, mediating chromosome segregation and sister chromatid segregation during meiosis and mitosis. Component of the inner kinetochore constitutive centromere-associated network (CCAN), which serves as a structural platform for outer kinetochore assembly.</text>
</comment>
<evidence type="ECO:0000256" key="7">
    <source>
        <dbReference type="ARBA" id="ARBA00022723"/>
    </source>
</evidence>
<dbReference type="GO" id="GO:0019237">
    <property type="term" value="F:centromeric DNA binding"/>
    <property type="evidence" value="ECO:0007669"/>
    <property type="project" value="UniProtKB-ARBA"/>
</dbReference>
<dbReference type="OrthoDB" id="1939643at2759"/>
<evidence type="ECO:0000256" key="9">
    <source>
        <dbReference type="ARBA" id="ARBA00022801"/>
    </source>
</evidence>
<organism evidence="17 18">
    <name type="scientific">Ophiocordyceps polyrhachis-furcata BCC 54312</name>
    <dbReference type="NCBI Taxonomy" id="1330021"/>
    <lineage>
        <taxon>Eukaryota</taxon>
        <taxon>Fungi</taxon>
        <taxon>Dikarya</taxon>
        <taxon>Ascomycota</taxon>
        <taxon>Pezizomycotina</taxon>
        <taxon>Sordariomycetes</taxon>
        <taxon>Hypocreomycetidae</taxon>
        <taxon>Hypocreales</taxon>
        <taxon>Ophiocordycipitaceae</taxon>
        <taxon>Ophiocordyceps</taxon>
    </lineage>
</organism>
<dbReference type="PANTHER" id="PTHR10954">
    <property type="entry name" value="RIBONUCLEASE H2 SUBUNIT A"/>
    <property type="match status" value="1"/>
</dbReference>
<dbReference type="CDD" id="cd06993">
    <property type="entry name" value="cupin_CENP-C_C"/>
    <property type="match status" value="1"/>
</dbReference>
<feature type="compositionally biased region" description="Pro residues" evidence="15">
    <location>
        <begin position="870"/>
        <end position="884"/>
    </location>
</feature>
<feature type="compositionally biased region" description="Basic and acidic residues" evidence="15">
    <location>
        <begin position="438"/>
        <end position="449"/>
    </location>
</feature>
<dbReference type="GO" id="GO:0003723">
    <property type="term" value="F:RNA binding"/>
    <property type="evidence" value="ECO:0007669"/>
    <property type="project" value="UniProtKB-UniRule"/>
</dbReference>
<feature type="compositionally biased region" description="Acidic residues" evidence="15">
    <location>
        <begin position="891"/>
        <end position="907"/>
    </location>
</feature>
<feature type="region of interest" description="Disordered" evidence="15">
    <location>
        <begin position="571"/>
        <end position="736"/>
    </location>
</feature>
<feature type="compositionally biased region" description="Basic and acidic residues" evidence="15">
    <location>
        <begin position="997"/>
        <end position="1015"/>
    </location>
</feature>
<keyword evidence="8 13" id="KW-0255">Endonuclease</keyword>
<dbReference type="PROSITE" id="PS51975">
    <property type="entry name" value="RNASE_H_2"/>
    <property type="match status" value="1"/>
</dbReference>
<reference evidence="17 18" key="1">
    <citation type="journal article" date="2015" name="BMC Genomics">
        <title>Insights from the genome of Ophiocordyceps polyrhachis-furcata to pathogenicity and host specificity in insect fungi.</title>
        <authorList>
            <person name="Wichadakul D."/>
            <person name="Kobmoo N."/>
            <person name="Ingsriswang S."/>
            <person name="Tangphatsornruang S."/>
            <person name="Chantasingh D."/>
            <person name="Luangsa-ard J.J."/>
            <person name="Eurwilaichitr L."/>
        </authorList>
    </citation>
    <scope>NUCLEOTIDE SEQUENCE [LARGE SCALE GENOMIC DNA]</scope>
    <source>
        <strain evidence="17 18">BCC 54312</strain>
    </source>
</reference>
<dbReference type="GO" id="GO:0005634">
    <property type="term" value="C:nucleus"/>
    <property type="evidence" value="ECO:0007669"/>
    <property type="project" value="UniProtKB-SubCell"/>
</dbReference>
<dbReference type="FunFam" id="3.30.420.10:FF:000016">
    <property type="entry name" value="Ribonuclease"/>
    <property type="match status" value="1"/>
</dbReference>
<evidence type="ECO:0000256" key="5">
    <source>
        <dbReference type="ARBA" id="ARBA00010291"/>
    </source>
</evidence>
<comment type="subcellular location">
    <subcellularLocation>
        <location evidence="3">Nucleus</location>
    </subcellularLocation>
</comment>
<dbReference type="InterPro" id="IPR023160">
    <property type="entry name" value="RNase_HII_hlx-loop-hlx_cap_dom"/>
</dbReference>
<comment type="similarity">
    <text evidence="4">Belongs to the RNase HII family. Eukaryotic subfamily.</text>
</comment>
<evidence type="ECO:0000256" key="3">
    <source>
        <dbReference type="ARBA" id="ARBA00004123"/>
    </source>
</evidence>
<dbReference type="Gene3D" id="2.60.120.10">
    <property type="entry name" value="Jelly Rolls"/>
    <property type="match status" value="1"/>
</dbReference>
<dbReference type="SUPFAM" id="SSF51182">
    <property type="entry name" value="RmlC-like cupins"/>
    <property type="match status" value="1"/>
</dbReference>
<dbReference type="Gene3D" id="1.10.10.460">
    <property type="entry name" value="Ribonuclease hii. Domain 2"/>
    <property type="match status" value="1"/>
</dbReference>
<evidence type="ECO:0000313" key="17">
    <source>
        <dbReference type="EMBL" id="RCI17357.1"/>
    </source>
</evidence>
<feature type="binding site" evidence="13">
    <location>
        <position position="238"/>
    </location>
    <ligand>
        <name>a divalent metal cation</name>
        <dbReference type="ChEBI" id="CHEBI:60240"/>
    </ligand>
</feature>
<evidence type="ECO:0000259" key="16">
    <source>
        <dbReference type="PROSITE" id="PS51975"/>
    </source>
</evidence>
<feature type="compositionally biased region" description="Basic and acidic residues" evidence="15">
    <location>
        <begin position="934"/>
        <end position="968"/>
    </location>
</feature>
<evidence type="ECO:0000256" key="14">
    <source>
        <dbReference type="RuleBase" id="RU003515"/>
    </source>
</evidence>
<evidence type="ECO:0000256" key="6">
    <source>
        <dbReference type="ARBA" id="ARBA00022722"/>
    </source>
</evidence>
<feature type="region of interest" description="Disordered" evidence="15">
    <location>
        <begin position="298"/>
        <end position="328"/>
    </location>
</feature>
<evidence type="ECO:0000256" key="15">
    <source>
        <dbReference type="SAM" id="MobiDB-lite"/>
    </source>
</evidence>
<evidence type="ECO:0000313" key="18">
    <source>
        <dbReference type="Proteomes" id="UP000253664"/>
    </source>
</evidence>
<feature type="binding site" evidence="13">
    <location>
        <position position="127"/>
    </location>
    <ligand>
        <name>a divalent metal cation</name>
        <dbReference type="ChEBI" id="CHEBI:60240"/>
    </ligand>
</feature>
<dbReference type="GO" id="GO:0046872">
    <property type="term" value="F:metal ion binding"/>
    <property type="evidence" value="ECO:0007669"/>
    <property type="project" value="UniProtKB-KW"/>
</dbReference>
<evidence type="ECO:0000256" key="11">
    <source>
        <dbReference type="ARBA" id="ARBA00023242"/>
    </source>
</evidence>
<dbReference type="InterPro" id="IPR001352">
    <property type="entry name" value="RNase_HII/HIII"/>
</dbReference>
<feature type="compositionally biased region" description="Basic and acidic residues" evidence="15">
    <location>
        <begin position="1135"/>
        <end position="1145"/>
    </location>
</feature>
<comment type="function">
    <text evidence="14">Endonuclease that specifically degrades the RNA of RNA-DNA hybrids.</text>
</comment>
<comment type="cofactor">
    <cofactor evidence="13">
        <name>Mn(2+)</name>
        <dbReference type="ChEBI" id="CHEBI:29035"/>
    </cofactor>
    <cofactor evidence="13">
        <name>Mg(2+)</name>
        <dbReference type="ChEBI" id="CHEBI:18420"/>
    </cofactor>
    <text evidence="13">Manganese or magnesium. Binds 1 divalent metal ion per monomer in the absence of substrate. May bind a second metal ion after substrate binding.</text>
</comment>
<comment type="catalytic activity">
    <reaction evidence="1 13 14">
        <text>Endonucleolytic cleavage to 5'-phosphomonoester.</text>
        <dbReference type="EC" id="3.1.26.4"/>
    </reaction>
</comment>
<feature type="region of interest" description="Disordered" evidence="15">
    <location>
        <begin position="1317"/>
        <end position="1340"/>
    </location>
</feature>
<keyword evidence="6 13" id="KW-0540">Nuclease</keyword>
<feature type="compositionally biased region" description="Basic and acidic residues" evidence="15">
    <location>
        <begin position="908"/>
        <end position="925"/>
    </location>
</feature>
<dbReference type="InterPro" id="IPR014710">
    <property type="entry name" value="RmlC-like_jellyroll"/>
</dbReference>
<dbReference type="GO" id="GO:0032299">
    <property type="term" value="C:ribonuclease H2 complex"/>
    <property type="evidence" value="ECO:0007669"/>
    <property type="project" value="TreeGrafter"/>
</dbReference>
<dbReference type="GO" id="GO:0000779">
    <property type="term" value="C:condensed chromosome, centromeric region"/>
    <property type="evidence" value="ECO:0007669"/>
    <property type="project" value="UniProtKB-ARBA"/>
</dbReference>
<dbReference type="CDD" id="cd07181">
    <property type="entry name" value="RNase_HII_eukaryota_like"/>
    <property type="match status" value="1"/>
</dbReference>
<dbReference type="EMBL" id="LKCN02000001">
    <property type="protein sequence ID" value="RCI17357.1"/>
    <property type="molecule type" value="Genomic_DNA"/>
</dbReference>
<dbReference type="Gene3D" id="3.30.420.10">
    <property type="entry name" value="Ribonuclease H-like superfamily/Ribonuclease H"/>
    <property type="match status" value="1"/>
</dbReference>
<dbReference type="InterPro" id="IPR024567">
    <property type="entry name" value="RNase_HII/HIII_dom"/>
</dbReference>
<dbReference type="EC" id="3.1.26.4" evidence="14"/>
<dbReference type="GO" id="GO:0043137">
    <property type="term" value="P:DNA replication, removal of RNA primer"/>
    <property type="evidence" value="ECO:0007669"/>
    <property type="project" value="TreeGrafter"/>
</dbReference>
<evidence type="ECO:0000256" key="4">
    <source>
        <dbReference type="ARBA" id="ARBA00007058"/>
    </source>
</evidence>
<dbReference type="InterPro" id="IPR036397">
    <property type="entry name" value="RNaseH_sf"/>
</dbReference>
<dbReference type="Proteomes" id="UP000253664">
    <property type="component" value="Unassembled WGS sequence"/>
</dbReference>
<evidence type="ECO:0000256" key="13">
    <source>
        <dbReference type="PROSITE-ProRule" id="PRU01319"/>
    </source>
</evidence>
<name>A0A367LSJ1_9HYPO</name>
<evidence type="ECO:0000256" key="10">
    <source>
        <dbReference type="ARBA" id="ARBA00023125"/>
    </source>
</evidence>
<evidence type="ECO:0000256" key="8">
    <source>
        <dbReference type="ARBA" id="ARBA00022759"/>
    </source>
</evidence>
<feature type="region of interest" description="Disordered" evidence="15">
    <location>
        <begin position="431"/>
        <end position="472"/>
    </location>
</feature>
<comment type="similarity">
    <text evidence="5">Belongs to the CENP-C/MIF2 family.</text>
</comment>
<dbReference type="InterPro" id="IPR025974">
    <property type="entry name" value="Mif2/CENP-C_cupin"/>
</dbReference>
<dbReference type="PANTHER" id="PTHR10954:SF7">
    <property type="entry name" value="RIBONUCLEASE H2 SUBUNIT A"/>
    <property type="match status" value="1"/>
</dbReference>
<feature type="region of interest" description="Disordered" evidence="15">
    <location>
        <begin position="1135"/>
        <end position="1175"/>
    </location>
</feature>
<feature type="compositionally biased region" description="Basic and acidic residues" evidence="15">
    <location>
        <begin position="1023"/>
        <end position="1036"/>
    </location>
</feature>
<keyword evidence="9 13" id="KW-0378">Hydrolase</keyword>
<feature type="domain" description="RNase H type-2" evidence="16">
    <location>
        <begin position="120"/>
        <end position="372"/>
    </location>
</feature>
<dbReference type="SUPFAM" id="SSF53098">
    <property type="entry name" value="Ribonuclease H-like"/>
    <property type="match status" value="1"/>
</dbReference>
<keyword evidence="11" id="KW-0539">Nucleus</keyword>
<dbReference type="InterPro" id="IPR028929">
    <property type="entry name" value="Mif2_N"/>
</dbReference>
<feature type="compositionally biased region" description="Polar residues" evidence="15">
    <location>
        <begin position="778"/>
        <end position="787"/>
    </location>
</feature>
<accession>A0A367LSJ1</accession>
<dbReference type="STRING" id="1330021.A0A367LSJ1"/>
<sequence>MTRLKSQLRGGILCLSRSEKSKPSKQDFDIRLSKQKRVFDIGCLSARGYGKTKFRPSFHQRVKRTRLNATSHHQLHENEAHPLFTTMDPFVPPSVHPSAITNGDSYTHTSPIPPSLHRTPCTLGIDEAGRGPVLGPMVYAAYFLPTTKSSSLLRERYKFDDSKVLTSTTRTELMREVCRSDSELGMSSGWAVAVLSARDISAGMWKGTSLNAMAFDATVGLIRSVCEEGVDVREIFVDAVGPPVPYQSRLQLLFPTARVVVANKADSLYPCVSAASVCAKVTRDSVLDQLFFTTTTTNTTTTRHSNPQQLRSKDDDDDDDDAQHLPTWGSGYPSDARCTTWLKTNLHPIFGWGSECRFSWATAKDLLEGDTAAKVDWPHAQAVNSRPLTEFFFSSEADGKDELASWPRHGFYPYRIGYAIHFNLPYQKQKGVVSRRKGREEKENGERVGVRAPQPHLRTPASPPSLTLPAPQPPLPYLGISRVASNKKKTRRSFGPSSSPPQHVPRRVCLFFSFLSSLSRKRALLPSSSWVFSSRSTVSNRHPSSASFLSLIKTSPLWTSSSQLVIVMPPRKRGEASESQDYHELGHRGRSPTRKTGISLPDGGERDEHGMQPIDNLFSSPSKPPVVETNGNHDDSGSEDMDISSSEHRSPPVRSSSPLTSAGPAGGFGSDTRPKNQRNPKLPVPRSHSPIKTTLGSPPRKNPHFQRFPSPERVAADDDDVTASRSMEFETGTFDESSLVAAAQSNGFAANGLGEGSTLDLANTSVEESVLLLEAVNRQDNSVMSFSQEQPEQPAEPEEPPVLVRRGRGRPRKDAPSSQPIDSSQPINKKRRSPRTSLTIEDNPSQEAPVVQDQRKTKRQRTNGQGTLSAPPPLPPPESRPPPVAAREETAEIQDEADAAEPVDEEAVESRQKQTDRRQKQAEMLKKKKKKKQHAESQEEKPEQSREKPEESQEQPERSQEKVAENKEKHAKRQNKRTETRTAASTETRQPQAGPPREQEESRREEGKAQDNKVEMRKKRADAHKNHAEPQKKTAADEAEPEDEPPQARRRGRPSRKDKVGEASFMALQRGPPMPKSRGLVSVRRDDDSMTQTRSGRHSYRPVEYWRGEQVISVDEEQEDMFHGRGGFVMPTIKEVVRVPPEKPSSKRPYRSGKPGRPKSQQAEEEEEEVEEWEAGTGVITAEVVVWEPDHEEHPPVEGESVQVTNERLAISAEAIQTSDIKDATFRFAKTLTTPFMGSGVVDLPPGAEKRAKNSRKMHMVFFVHYGKVLVNINETEFRITTGGTWFVPRGNYYSIRNDYDRPSRIFFAQACEVHRPNNERQDSREEVTPASGPTSDPVCITSDQIVEASERAMSTETNSTQLFDIKSSGHAFSG</sequence>
<comment type="caution">
    <text evidence="17">The sequence shown here is derived from an EMBL/GenBank/DDBJ whole genome shotgun (WGS) entry which is preliminary data.</text>
</comment>
<proteinExistence type="inferred from homology"/>
<feature type="compositionally biased region" description="Basic and acidic residues" evidence="15">
    <location>
        <begin position="1317"/>
        <end position="1328"/>
    </location>
</feature>
<comment type="cofactor">
    <cofactor evidence="2">
        <name>Mg(2+)</name>
        <dbReference type="ChEBI" id="CHEBI:18420"/>
    </cofactor>
</comment>
<dbReference type="InterPro" id="IPR011051">
    <property type="entry name" value="RmlC_Cupin_sf"/>
</dbReference>
<dbReference type="GO" id="GO:0004523">
    <property type="term" value="F:RNA-DNA hybrid ribonuclease activity"/>
    <property type="evidence" value="ECO:0007669"/>
    <property type="project" value="UniProtKB-UniRule"/>
</dbReference>
<gene>
    <name evidence="17" type="ORF">L249_2264</name>
</gene>
<dbReference type="Pfam" id="PF11699">
    <property type="entry name" value="CENP-C_C"/>
    <property type="match status" value="1"/>
</dbReference>
<dbReference type="Pfam" id="PF01351">
    <property type="entry name" value="RNase_HII"/>
    <property type="match status" value="1"/>
</dbReference>
<dbReference type="Pfam" id="PF15624">
    <property type="entry name" value="Mif2_N"/>
    <property type="match status" value="1"/>
</dbReference>
<feature type="binding site" evidence="13">
    <location>
        <position position="126"/>
    </location>
    <ligand>
        <name>a divalent metal cation</name>
        <dbReference type="ChEBI" id="CHEBI:60240"/>
    </ligand>
</feature>
<evidence type="ECO:0000256" key="12">
    <source>
        <dbReference type="ARBA" id="ARBA00057947"/>
    </source>
</evidence>